<dbReference type="AlphaFoldDB" id="G4YTS7"/>
<evidence type="ECO:0000313" key="3">
    <source>
        <dbReference type="EMBL" id="EGZ24814.1"/>
    </source>
</evidence>
<dbReference type="RefSeq" id="XP_009520102.1">
    <property type="nucleotide sequence ID" value="XM_009521807.1"/>
</dbReference>
<feature type="transmembrane region" description="Helical" evidence="1">
    <location>
        <begin position="20"/>
        <end position="41"/>
    </location>
</feature>
<keyword evidence="1" id="KW-0812">Transmembrane</keyword>
<dbReference type="InterPro" id="IPR032675">
    <property type="entry name" value="LRR_dom_sf"/>
</dbReference>
<dbReference type="EMBL" id="JH159152">
    <property type="protein sequence ID" value="EGZ24814.1"/>
    <property type="molecule type" value="Genomic_DNA"/>
</dbReference>
<name>G4YTS7_PHYSP</name>
<feature type="domain" description="WLGC" evidence="2">
    <location>
        <begin position="570"/>
        <end position="635"/>
    </location>
</feature>
<dbReference type="SMR" id="G4YTS7"/>
<feature type="transmembrane region" description="Helical" evidence="1">
    <location>
        <begin position="159"/>
        <end position="182"/>
    </location>
</feature>
<dbReference type="KEGG" id="psoj:PHYSODRAFT_483648"/>
<evidence type="ECO:0000256" key="1">
    <source>
        <dbReference type="SAM" id="Phobius"/>
    </source>
</evidence>
<reference evidence="3 4" key="1">
    <citation type="journal article" date="2006" name="Science">
        <title>Phytophthora genome sequences uncover evolutionary origins and mechanisms of pathogenesis.</title>
        <authorList>
            <person name="Tyler B.M."/>
            <person name="Tripathy S."/>
            <person name="Zhang X."/>
            <person name="Dehal P."/>
            <person name="Jiang R.H."/>
            <person name="Aerts A."/>
            <person name="Arredondo F.D."/>
            <person name="Baxter L."/>
            <person name="Bensasson D."/>
            <person name="Beynon J.L."/>
            <person name="Chapman J."/>
            <person name="Damasceno C.M."/>
            <person name="Dorrance A.E."/>
            <person name="Dou D."/>
            <person name="Dickerman A.W."/>
            <person name="Dubchak I.L."/>
            <person name="Garbelotto M."/>
            <person name="Gijzen M."/>
            <person name="Gordon S.G."/>
            <person name="Govers F."/>
            <person name="Grunwald N.J."/>
            <person name="Huang W."/>
            <person name="Ivors K.L."/>
            <person name="Jones R.W."/>
            <person name="Kamoun S."/>
            <person name="Krampis K."/>
            <person name="Lamour K.H."/>
            <person name="Lee M.K."/>
            <person name="McDonald W.H."/>
            <person name="Medina M."/>
            <person name="Meijer H.J."/>
            <person name="Nordberg E.K."/>
            <person name="Maclean D.J."/>
            <person name="Ospina-Giraldo M.D."/>
            <person name="Morris P.F."/>
            <person name="Phuntumart V."/>
            <person name="Putnam N.H."/>
            <person name="Rash S."/>
            <person name="Rose J.K."/>
            <person name="Sakihama Y."/>
            <person name="Salamov A.A."/>
            <person name="Savidor A."/>
            <person name="Scheuring C.F."/>
            <person name="Smith B.M."/>
            <person name="Sobral B.W."/>
            <person name="Terry A."/>
            <person name="Torto-Alalibo T.A."/>
            <person name="Win J."/>
            <person name="Xu Z."/>
            <person name="Zhang H."/>
            <person name="Grigoriev I.V."/>
            <person name="Rokhsar D.S."/>
            <person name="Boore J.L."/>
        </authorList>
    </citation>
    <scope>NUCLEOTIDE SEQUENCE [LARGE SCALE GENOMIC DNA]</scope>
    <source>
        <strain evidence="3 4">P6497</strain>
    </source>
</reference>
<proteinExistence type="predicted"/>
<evidence type="ECO:0000259" key="2">
    <source>
        <dbReference type="Pfam" id="PF26605"/>
    </source>
</evidence>
<dbReference type="SUPFAM" id="SSF52058">
    <property type="entry name" value="L domain-like"/>
    <property type="match status" value="1"/>
</dbReference>
<dbReference type="OMA" id="CYNTRMQ"/>
<dbReference type="InParanoid" id="G4YTS7"/>
<feature type="transmembrane region" description="Helical" evidence="1">
    <location>
        <begin position="127"/>
        <end position="147"/>
    </location>
</feature>
<protein>
    <recommendedName>
        <fullName evidence="2">WLGC domain-containing protein</fullName>
    </recommendedName>
</protein>
<keyword evidence="1" id="KW-1133">Transmembrane helix</keyword>
<dbReference type="GeneID" id="20655651"/>
<feature type="transmembrane region" description="Helical" evidence="1">
    <location>
        <begin position="261"/>
        <end position="281"/>
    </location>
</feature>
<dbReference type="InterPro" id="IPR058256">
    <property type="entry name" value="WLGC"/>
</dbReference>
<dbReference type="Gene3D" id="3.80.10.10">
    <property type="entry name" value="Ribonuclease Inhibitor"/>
    <property type="match status" value="1"/>
</dbReference>
<dbReference type="Proteomes" id="UP000002640">
    <property type="component" value="Unassembled WGS sequence"/>
</dbReference>
<keyword evidence="4" id="KW-1185">Reference proteome</keyword>
<sequence length="636" mass="72036">MGTASYDNGRFWLIIDTNPVMTKVGAASLVFVDACNLYVIVKMLRWRMTVARFQAANSRPRDLQVNPVTDSWMRTASDRVKTHYHDLTSFRGSKRKFWNVCLKVFNLTMQMTVLLELLETGSPVTLVYGYTGFISVGSLAGAIKILVGRFTAMGEIIAGSIFDLIAAIVFPVLVLVYCYYNFQFDDAVFATYVKVLPIGSFEQSARIFADPSEVAVFRLAFDSLRIRSKLDLVLRVGINLSFCYRLMRIGDVLLIRPVPKVLAVFFIAFSVVVWIFANQAVADSYTQCSRYPQCVVYSYRWRFVGEECPCRILIDVDRSPKTYDEWIHPIDAYESVQALAKAGELRSLQIINRQLFTLPDELLSCHYLASIELFYTGIQCIPPWASEFKYLQTLHLEGKPGSRNLAMLPKDLFSDMPWLSTVHIGLHPDLENIPALSGVPNLQSLTLAWMLVLKKLPSFDRVPLLQRLLLTFLPRLEKMPDMAPLRFVSDFSLTRPVQLCCNGFLGTCNLNDDYCVYNPEAGIPAASCLDEKPFLDNVGTREVFKKFEAAVCPRLPSDMFLAKSSPTRRTIEMCESRPFGRCELPGGQVGICYNTRMQVLSCYGDDIYIMLRKYQIQLGVGQKCDPAIEKWLGCEQ</sequence>
<keyword evidence="1" id="KW-0472">Membrane</keyword>
<evidence type="ECO:0000313" key="4">
    <source>
        <dbReference type="Proteomes" id="UP000002640"/>
    </source>
</evidence>
<dbReference type="Pfam" id="PF26605">
    <property type="entry name" value="WLGC"/>
    <property type="match status" value="1"/>
</dbReference>
<accession>G4YTS7</accession>
<organism evidence="3 4">
    <name type="scientific">Phytophthora sojae (strain P6497)</name>
    <name type="common">Soybean stem and root rot agent</name>
    <name type="synonym">Phytophthora megasperma f. sp. glycines</name>
    <dbReference type="NCBI Taxonomy" id="1094619"/>
    <lineage>
        <taxon>Eukaryota</taxon>
        <taxon>Sar</taxon>
        <taxon>Stramenopiles</taxon>
        <taxon>Oomycota</taxon>
        <taxon>Peronosporomycetes</taxon>
        <taxon>Peronosporales</taxon>
        <taxon>Peronosporaceae</taxon>
        <taxon>Phytophthora</taxon>
    </lineage>
</organism>
<gene>
    <name evidence="3" type="ORF">PHYSODRAFT_483648</name>
</gene>